<dbReference type="Pfam" id="PF02836">
    <property type="entry name" value="Glyco_hydro_2_C"/>
    <property type="match status" value="1"/>
</dbReference>
<keyword evidence="4" id="KW-1185">Reference proteome</keyword>
<dbReference type="GO" id="GO:0005975">
    <property type="term" value="P:carbohydrate metabolic process"/>
    <property type="evidence" value="ECO:0007669"/>
    <property type="project" value="InterPro"/>
</dbReference>
<dbReference type="EMBL" id="JARKHS020017916">
    <property type="protein sequence ID" value="KAK8772732.1"/>
    <property type="molecule type" value="Genomic_DNA"/>
</dbReference>
<feature type="domain" description="Glycoside hydrolase family 2 catalytic" evidence="2">
    <location>
        <begin position="25"/>
        <end position="114"/>
    </location>
</feature>
<dbReference type="Gene3D" id="3.20.20.80">
    <property type="entry name" value="Glycosidases"/>
    <property type="match status" value="1"/>
</dbReference>
<dbReference type="SUPFAM" id="SSF51445">
    <property type="entry name" value="(Trans)glycosidases"/>
    <property type="match status" value="1"/>
</dbReference>
<dbReference type="InterPro" id="IPR006103">
    <property type="entry name" value="Glyco_hydro_2_cat"/>
</dbReference>
<reference evidence="3 4" key="1">
    <citation type="journal article" date="2023" name="Arcadia Sci">
        <title>De novo assembly of a long-read Amblyomma americanum tick genome.</title>
        <authorList>
            <person name="Chou S."/>
            <person name="Poskanzer K.E."/>
            <person name="Rollins M."/>
            <person name="Thuy-Boun P.S."/>
        </authorList>
    </citation>
    <scope>NUCLEOTIDE SEQUENCE [LARGE SCALE GENOMIC DNA]</scope>
    <source>
        <strain evidence="3">F_SG_1</strain>
        <tissue evidence="3">Salivary glands</tissue>
    </source>
</reference>
<protein>
    <recommendedName>
        <fullName evidence="2">Glycoside hydrolase family 2 catalytic domain-containing protein</fullName>
    </recommendedName>
</protein>
<evidence type="ECO:0000313" key="4">
    <source>
        <dbReference type="Proteomes" id="UP001321473"/>
    </source>
</evidence>
<gene>
    <name evidence="3" type="ORF">V5799_024024</name>
</gene>
<accession>A0AAQ4EDM1</accession>
<keyword evidence="1" id="KW-0378">Hydrolase</keyword>
<comment type="caution">
    <text evidence="3">The sequence shown here is derived from an EMBL/GenBank/DDBJ whole genome shotgun (WGS) entry which is preliminary data.</text>
</comment>
<organism evidence="3 4">
    <name type="scientific">Amblyomma americanum</name>
    <name type="common">Lone star tick</name>
    <dbReference type="NCBI Taxonomy" id="6943"/>
    <lineage>
        <taxon>Eukaryota</taxon>
        <taxon>Metazoa</taxon>
        <taxon>Ecdysozoa</taxon>
        <taxon>Arthropoda</taxon>
        <taxon>Chelicerata</taxon>
        <taxon>Arachnida</taxon>
        <taxon>Acari</taxon>
        <taxon>Parasitiformes</taxon>
        <taxon>Ixodida</taxon>
        <taxon>Ixodoidea</taxon>
        <taxon>Ixodidae</taxon>
        <taxon>Amblyomminae</taxon>
        <taxon>Amblyomma</taxon>
    </lineage>
</organism>
<evidence type="ECO:0000313" key="3">
    <source>
        <dbReference type="EMBL" id="KAK8772732.1"/>
    </source>
</evidence>
<proteinExistence type="predicted"/>
<dbReference type="Proteomes" id="UP001321473">
    <property type="component" value="Unassembled WGS sequence"/>
</dbReference>
<dbReference type="PANTHER" id="PTHR43730:SF1">
    <property type="entry name" value="BETA-MANNOSIDASE"/>
    <property type="match status" value="1"/>
</dbReference>
<dbReference type="InterPro" id="IPR017853">
    <property type="entry name" value="GH"/>
</dbReference>
<dbReference type="GO" id="GO:0004567">
    <property type="term" value="F:beta-mannosidase activity"/>
    <property type="evidence" value="ECO:0007669"/>
    <property type="project" value="TreeGrafter"/>
</dbReference>
<keyword evidence="1" id="KW-0326">Glycosidase</keyword>
<dbReference type="GO" id="GO:0006516">
    <property type="term" value="P:glycoprotein catabolic process"/>
    <property type="evidence" value="ECO:0007669"/>
    <property type="project" value="TreeGrafter"/>
</dbReference>
<dbReference type="InterPro" id="IPR050887">
    <property type="entry name" value="Beta-mannosidase_GH2"/>
</dbReference>
<dbReference type="PANTHER" id="PTHR43730">
    <property type="entry name" value="BETA-MANNOSIDASE"/>
    <property type="match status" value="1"/>
</dbReference>
<name>A0AAQ4EDM1_AMBAM</name>
<sequence>MNMLRVWGGGAYERDYFYDLADQLGILIWQDMMFAVSQYPSDKAFLRSVATEVGQQVRRLQSHPSIVVWAANNENEDSIKYWPSAGPHEEDYRKLYIRTVMPVIWALDTSRPVLSSSPSNGRMTPKPRWISDSPNNERFGDVHYYSYSTDAWVPVFFPLARFVSEHGLQSYPSRDVYLRVAPAASIKYPLSEFLLQRQHQVYGDGNIMDAIDTHFGSAAVNKCASFKNGGQNYDTISYLSQIHQAMGVRNAAETFRRWRSYLSHGLGHNMGFLYWQLNDIWQAPSWSSIGEAPGCPCCWAVMDP</sequence>
<evidence type="ECO:0000256" key="1">
    <source>
        <dbReference type="ARBA" id="ARBA00023295"/>
    </source>
</evidence>
<evidence type="ECO:0000259" key="2">
    <source>
        <dbReference type="Pfam" id="PF02836"/>
    </source>
</evidence>
<dbReference type="AlphaFoldDB" id="A0AAQ4EDM1"/>